<dbReference type="InterPro" id="IPR010099">
    <property type="entry name" value="SDR39U1"/>
</dbReference>
<keyword evidence="7" id="KW-1185">Reference proteome</keyword>
<name>A0A518CX99_9BACT</name>
<evidence type="ECO:0000259" key="5">
    <source>
        <dbReference type="Pfam" id="PF08338"/>
    </source>
</evidence>
<dbReference type="Gene3D" id="3.30.530.20">
    <property type="match status" value="1"/>
</dbReference>
<dbReference type="Gene3D" id="3.40.50.720">
    <property type="entry name" value="NAD(P)-binding Rossmann-like Domain"/>
    <property type="match status" value="1"/>
</dbReference>
<dbReference type="PANTHER" id="PTHR11092">
    <property type="entry name" value="SUGAR NUCLEOTIDE EPIMERASE RELATED"/>
    <property type="match status" value="1"/>
</dbReference>
<dbReference type="InterPro" id="IPR005031">
    <property type="entry name" value="COQ10_START"/>
</dbReference>
<reference evidence="6 7" key="1">
    <citation type="submission" date="2019-02" db="EMBL/GenBank/DDBJ databases">
        <title>Deep-cultivation of Planctomycetes and their phenomic and genomic characterization uncovers novel biology.</title>
        <authorList>
            <person name="Wiegand S."/>
            <person name="Jogler M."/>
            <person name="Boedeker C."/>
            <person name="Pinto D."/>
            <person name="Vollmers J."/>
            <person name="Rivas-Marin E."/>
            <person name="Kohn T."/>
            <person name="Peeters S.H."/>
            <person name="Heuer A."/>
            <person name="Rast P."/>
            <person name="Oberbeckmann S."/>
            <person name="Bunk B."/>
            <person name="Jeske O."/>
            <person name="Meyerdierks A."/>
            <person name="Storesund J.E."/>
            <person name="Kallscheuer N."/>
            <person name="Luecker S."/>
            <person name="Lage O.M."/>
            <person name="Pohl T."/>
            <person name="Merkel B.J."/>
            <person name="Hornburger P."/>
            <person name="Mueller R.-W."/>
            <person name="Bruemmer F."/>
            <person name="Labrenz M."/>
            <person name="Spormann A.M."/>
            <person name="Op den Camp H."/>
            <person name="Overmann J."/>
            <person name="Amann R."/>
            <person name="Jetten M.S.M."/>
            <person name="Mascher T."/>
            <person name="Medema M.H."/>
            <person name="Devos D.P."/>
            <person name="Kaster A.-K."/>
            <person name="Ovreas L."/>
            <person name="Rohde M."/>
            <person name="Galperin M.Y."/>
            <person name="Jogler C."/>
        </authorList>
    </citation>
    <scope>NUCLEOTIDE SEQUENCE [LARGE SCALE GENOMIC DNA]</scope>
    <source>
        <strain evidence="6 7">Pla163</strain>
    </source>
</reference>
<evidence type="ECO:0000256" key="2">
    <source>
        <dbReference type="ARBA" id="ARBA00009353"/>
    </source>
</evidence>
<evidence type="ECO:0000259" key="4">
    <source>
        <dbReference type="Pfam" id="PF03364"/>
    </source>
</evidence>
<evidence type="ECO:0000313" key="6">
    <source>
        <dbReference type="EMBL" id="QDU83850.1"/>
    </source>
</evidence>
<dbReference type="CDD" id="cd07820">
    <property type="entry name" value="SRPBCC_3"/>
    <property type="match status" value="1"/>
</dbReference>
<dbReference type="RefSeq" id="WP_145184295.1">
    <property type="nucleotide sequence ID" value="NZ_CP036290.1"/>
</dbReference>
<dbReference type="Proteomes" id="UP000319342">
    <property type="component" value="Chromosome"/>
</dbReference>
<dbReference type="InterPro" id="IPR013549">
    <property type="entry name" value="DUF1731"/>
</dbReference>
<feature type="domain" description="DUF1731" evidence="5">
    <location>
        <begin position="422"/>
        <end position="469"/>
    </location>
</feature>
<dbReference type="EMBL" id="CP036290">
    <property type="protein sequence ID" value="QDU83850.1"/>
    <property type="molecule type" value="Genomic_DNA"/>
</dbReference>
<feature type="domain" description="NAD-dependent epimerase/dehydratase" evidence="3">
    <location>
        <begin position="172"/>
        <end position="395"/>
    </location>
</feature>
<dbReference type="NCBIfam" id="TIGR01777">
    <property type="entry name" value="yfcH"/>
    <property type="match status" value="1"/>
</dbReference>
<feature type="domain" description="Coenzyme Q-binding protein COQ10 START" evidence="4">
    <location>
        <begin position="13"/>
        <end position="138"/>
    </location>
</feature>
<dbReference type="InterPro" id="IPR036291">
    <property type="entry name" value="NAD(P)-bd_dom_sf"/>
</dbReference>
<dbReference type="SUPFAM" id="SSF55961">
    <property type="entry name" value="Bet v1-like"/>
    <property type="match status" value="1"/>
</dbReference>
<dbReference type="PANTHER" id="PTHR11092:SF0">
    <property type="entry name" value="EPIMERASE FAMILY PROTEIN SDR39U1"/>
    <property type="match status" value="1"/>
</dbReference>
<dbReference type="Pfam" id="PF03364">
    <property type="entry name" value="Polyketide_cyc"/>
    <property type="match status" value="1"/>
</dbReference>
<proteinExistence type="inferred from homology"/>
<evidence type="ECO:0000259" key="3">
    <source>
        <dbReference type="Pfam" id="PF01370"/>
    </source>
</evidence>
<organism evidence="6 7">
    <name type="scientific">Rohdeia mirabilis</name>
    <dbReference type="NCBI Taxonomy" id="2528008"/>
    <lineage>
        <taxon>Bacteria</taxon>
        <taxon>Pseudomonadati</taxon>
        <taxon>Planctomycetota</taxon>
        <taxon>Planctomycetia</taxon>
        <taxon>Planctomycetia incertae sedis</taxon>
        <taxon>Rohdeia</taxon>
    </lineage>
</organism>
<dbReference type="Pfam" id="PF01370">
    <property type="entry name" value="Epimerase"/>
    <property type="match status" value="1"/>
</dbReference>
<dbReference type="InterPro" id="IPR023393">
    <property type="entry name" value="START-like_dom_sf"/>
</dbReference>
<evidence type="ECO:0000313" key="7">
    <source>
        <dbReference type="Proteomes" id="UP000319342"/>
    </source>
</evidence>
<gene>
    <name evidence="6" type="ORF">Pla163_09510</name>
</gene>
<dbReference type="OrthoDB" id="9801773at2"/>
<dbReference type="Pfam" id="PF08338">
    <property type="entry name" value="DUF1731"/>
    <property type="match status" value="1"/>
</dbReference>
<dbReference type="AlphaFoldDB" id="A0A518CX99"/>
<evidence type="ECO:0000256" key="1">
    <source>
        <dbReference type="ARBA" id="ARBA00008918"/>
    </source>
</evidence>
<protein>
    <submittedName>
        <fullName evidence="6">Epimerase family protein</fullName>
    </submittedName>
</protein>
<accession>A0A518CX99</accession>
<dbReference type="InterPro" id="IPR001509">
    <property type="entry name" value="Epimerase_deHydtase"/>
</dbReference>
<sequence length="472" mass="51334">MSHATFQISSRFDASPQELFAWHGRPGALERLVPPFDPVRVLASEPAPDGNPIGDGARVLLRVGKGPFSMKWEALHSGYDPPHRFVDSQERGPFSAWRHEHVVQPEDESASRLVDTVNYRLPLHALSGPIVGGMVRRKLEATFRYRHATTIDDLRDHADARARLGHELPLRILVCGASGLVGRGLCALLTTGGHEVVRLVRREPRGADEIRWDPARGELDPEAVAAFDGVVNLSGANIAEGRWTDERKRVLAQSRTDSTATLVRALVDSGAAPRVYVQASAIGYYDDGGFERGETEPLDENAPRGEGFLPELCERWEAEAAPLEAVGVRTAFARFGVVLTPRGGALQKLLPPFLLGAGGPVGSGRQGLCWVAYDDALAALLFLLTSANASGPYNVVAPEPIVQRAFARELGSVLGRPAFLPLPGFAVSALFGEMGRTILLRGPLVVPRRLEDEGFRWRRPTLEGALRHLLGR</sequence>
<dbReference type="SUPFAM" id="SSF51735">
    <property type="entry name" value="NAD(P)-binding Rossmann-fold domains"/>
    <property type="match status" value="1"/>
</dbReference>
<comment type="similarity">
    <text evidence="1">Belongs to the ribosome association toxin RatA family.</text>
</comment>
<comment type="similarity">
    <text evidence="2">Belongs to the NAD(P)-dependent epimerase/dehydratase family. SDR39U1 subfamily.</text>
</comment>